<evidence type="ECO:0000256" key="3">
    <source>
        <dbReference type="ARBA" id="ARBA00011048"/>
    </source>
</evidence>
<dbReference type="Gene3D" id="3.50.50.60">
    <property type="entry name" value="FAD/NAD(P)-binding domain"/>
    <property type="match status" value="1"/>
</dbReference>
<evidence type="ECO:0000256" key="9">
    <source>
        <dbReference type="ARBA" id="ARBA00023014"/>
    </source>
</evidence>
<keyword evidence="12" id="KW-1185">Reference proteome</keyword>
<name>A0ABW5FX26_9PSEU</name>
<dbReference type="Proteomes" id="UP001597417">
    <property type="component" value="Unassembled WGS sequence"/>
</dbReference>
<evidence type="ECO:0000256" key="2">
    <source>
        <dbReference type="ARBA" id="ARBA00001966"/>
    </source>
</evidence>
<evidence type="ECO:0000256" key="5">
    <source>
        <dbReference type="ARBA" id="ARBA00022643"/>
    </source>
</evidence>
<gene>
    <name evidence="11" type="ORF">ACFSXZ_21000</name>
</gene>
<evidence type="ECO:0000259" key="10">
    <source>
        <dbReference type="Pfam" id="PF00724"/>
    </source>
</evidence>
<dbReference type="InterPro" id="IPR036188">
    <property type="entry name" value="FAD/NAD-bd_sf"/>
</dbReference>
<dbReference type="SUPFAM" id="SSF51395">
    <property type="entry name" value="FMN-linked oxidoreductases"/>
    <property type="match status" value="1"/>
</dbReference>
<keyword evidence="5" id="KW-0288">FMN</keyword>
<dbReference type="Gene3D" id="3.20.20.70">
    <property type="entry name" value="Aldolase class I"/>
    <property type="match status" value="1"/>
</dbReference>
<dbReference type="PRINTS" id="PR00419">
    <property type="entry name" value="ADXRDTASE"/>
</dbReference>
<comment type="cofactor">
    <cofactor evidence="2">
        <name>[4Fe-4S] cluster</name>
        <dbReference type="ChEBI" id="CHEBI:49883"/>
    </cofactor>
</comment>
<feature type="domain" description="NADH:flavin oxidoreductase/NADH oxidase N-terminal" evidence="10">
    <location>
        <begin position="16"/>
        <end position="325"/>
    </location>
</feature>
<keyword evidence="8" id="KW-0408">Iron</keyword>
<dbReference type="InterPro" id="IPR001155">
    <property type="entry name" value="OxRdtase_FMN_N"/>
</dbReference>
<accession>A0ABW5FX26</accession>
<evidence type="ECO:0000256" key="6">
    <source>
        <dbReference type="ARBA" id="ARBA00022723"/>
    </source>
</evidence>
<organism evidence="11 12">
    <name type="scientific">Amycolatopsis pigmentata</name>
    <dbReference type="NCBI Taxonomy" id="450801"/>
    <lineage>
        <taxon>Bacteria</taxon>
        <taxon>Bacillati</taxon>
        <taxon>Actinomycetota</taxon>
        <taxon>Actinomycetes</taxon>
        <taxon>Pseudonocardiales</taxon>
        <taxon>Pseudonocardiaceae</taxon>
        <taxon>Amycolatopsis</taxon>
    </lineage>
</organism>
<dbReference type="InterPro" id="IPR013785">
    <property type="entry name" value="Aldolase_TIM"/>
</dbReference>
<dbReference type="RefSeq" id="WP_378266813.1">
    <property type="nucleotide sequence ID" value="NZ_JBHUKR010000009.1"/>
</dbReference>
<dbReference type="Gene3D" id="3.40.50.720">
    <property type="entry name" value="NAD(P)-binding Rossmann-like Domain"/>
    <property type="match status" value="1"/>
</dbReference>
<evidence type="ECO:0000256" key="7">
    <source>
        <dbReference type="ARBA" id="ARBA00023002"/>
    </source>
</evidence>
<dbReference type="InterPro" id="IPR023967">
    <property type="entry name" value="CHP03996_oxidoreductase"/>
</dbReference>
<proteinExistence type="inferred from homology"/>
<reference evidence="12" key="1">
    <citation type="journal article" date="2019" name="Int. J. Syst. Evol. Microbiol.">
        <title>The Global Catalogue of Microorganisms (GCM) 10K type strain sequencing project: providing services to taxonomists for standard genome sequencing and annotation.</title>
        <authorList>
            <consortium name="The Broad Institute Genomics Platform"/>
            <consortium name="The Broad Institute Genome Sequencing Center for Infectious Disease"/>
            <person name="Wu L."/>
            <person name="Ma J."/>
        </authorList>
    </citation>
    <scope>NUCLEOTIDE SEQUENCE [LARGE SCALE GENOMIC DNA]</scope>
    <source>
        <strain evidence="12">CGMCC 4.7645</strain>
    </source>
</reference>
<dbReference type="Pfam" id="PF00724">
    <property type="entry name" value="Oxidored_FMN"/>
    <property type="match status" value="1"/>
</dbReference>
<dbReference type="NCBIfam" id="TIGR03996">
    <property type="entry name" value="mycofact_OYE_1"/>
    <property type="match status" value="1"/>
</dbReference>
<comment type="caution">
    <text evidence="11">The sequence shown here is derived from an EMBL/GenBank/DDBJ whole genome shotgun (WGS) entry which is preliminary data.</text>
</comment>
<dbReference type="PANTHER" id="PTHR42917:SF2">
    <property type="entry name" value="2,4-DIENOYL-COA REDUCTASE [(2E)-ENOYL-COA-PRODUCING]"/>
    <property type="match status" value="1"/>
</dbReference>
<comment type="similarity">
    <text evidence="3">In the N-terminal section; belongs to the NADH:flavin oxidoreductase/NADH oxidase family.</text>
</comment>
<comment type="cofactor">
    <cofactor evidence="1">
        <name>FMN</name>
        <dbReference type="ChEBI" id="CHEBI:58210"/>
    </cofactor>
</comment>
<sequence>MITTPVELAGRVAPSRVLFGPHETNLGQGRVPSARHVAYYARRAAGGAGIVVTETASVHESDWPYERAPLAALCGPAWSSIVERCRPALVLASLGHSGSQGSSAYGQSALWAPSRVPDVASRELPMEMEEPEIRALVDGFADSAALAVESGVDGVEIDAGQYSLLRQFASGLTNHRGDVYGTDRSRLLREVIQAVRAALGDGRVLGLRLSCDELAPWAGITPEGAAVLARDLAASVDYLVPVRGSAMSASATRPDLHTEPGFNLDLCRAMTQAVDGRTLTVLQGSVVDPVQARQALDEGVATLVEMTRAQIADPDLVTKIRAGLPARPCVLANQKCRVRDNRNPIVSCVGEPRSGHETEDPAVEGISREAPRDVLVVGGGPAGMEAARVLALRGHRVELAERSGRLGGMATLAARVAGRERLARLTGWLEAEVRRLGVRVSTGTEVSDVDGATGGAVIVATGSVPGPRDYVVRSGVVVDVTDFLDGAALPEGPVVVADPVGDAVGVGVAELLASQGRRTAIVSQDPVVGTQLALTGDLADANARLQRAGVTLAKRSRLREVHSGHVVLEDVFTAERREVEAAVVVHCGHRLPDETLARPGTLRAGDCVAPRTIHEAILEGRRAALALVSEGVLL</sequence>
<dbReference type="EMBL" id="JBHUKR010000009">
    <property type="protein sequence ID" value="MFD2418810.1"/>
    <property type="molecule type" value="Genomic_DNA"/>
</dbReference>
<keyword evidence="9" id="KW-0411">Iron-sulfur</keyword>
<keyword evidence="7" id="KW-0560">Oxidoreductase</keyword>
<dbReference type="InterPro" id="IPR051793">
    <property type="entry name" value="NADH:flavin_oxidoreductase"/>
</dbReference>
<evidence type="ECO:0000256" key="4">
    <source>
        <dbReference type="ARBA" id="ARBA00022630"/>
    </source>
</evidence>
<evidence type="ECO:0000256" key="1">
    <source>
        <dbReference type="ARBA" id="ARBA00001917"/>
    </source>
</evidence>
<protein>
    <submittedName>
        <fullName evidence="11">Mycofactocin system FadH/OYE family oxidoreductase 1</fullName>
    </submittedName>
</protein>
<evidence type="ECO:0000256" key="8">
    <source>
        <dbReference type="ARBA" id="ARBA00023004"/>
    </source>
</evidence>
<dbReference type="SUPFAM" id="SSF51905">
    <property type="entry name" value="FAD/NAD(P)-binding domain"/>
    <property type="match status" value="1"/>
</dbReference>
<dbReference type="PANTHER" id="PTHR42917">
    <property type="entry name" value="2,4-DIENOYL-COA REDUCTASE"/>
    <property type="match status" value="1"/>
</dbReference>
<keyword evidence="4" id="KW-0285">Flavoprotein</keyword>
<evidence type="ECO:0000313" key="12">
    <source>
        <dbReference type="Proteomes" id="UP001597417"/>
    </source>
</evidence>
<evidence type="ECO:0000313" key="11">
    <source>
        <dbReference type="EMBL" id="MFD2418810.1"/>
    </source>
</evidence>
<dbReference type="Pfam" id="PF12831">
    <property type="entry name" value="FAD_oxidored"/>
    <property type="match status" value="1"/>
</dbReference>
<keyword evidence="6" id="KW-0479">Metal-binding</keyword>